<dbReference type="EMBL" id="CP039704">
    <property type="protein sequence ID" value="QCI79313.1"/>
    <property type="molecule type" value="Genomic_DNA"/>
</dbReference>
<keyword evidence="2" id="KW-1185">Reference proteome</keyword>
<name>A0A4D7C932_9SPHN</name>
<organism evidence="1 2">
    <name type="scientific">Hankyongella ginsenosidimutans</name>
    <dbReference type="NCBI Taxonomy" id="1763828"/>
    <lineage>
        <taxon>Bacteria</taxon>
        <taxon>Pseudomonadati</taxon>
        <taxon>Pseudomonadota</taxon>
        <taxon>Alphaproteobacteria</taxon>
        <taxon>Sphingomonadales</taxon>
        <taxon>Sphingomonadaceae</taxon>
        <taxon>Hankyongella</taxon>
    </lineage>
</organism>
<protein>
    <recommendedName>
        <fullName evidence="3">Signal peptide peptidase SppA</fullName>
    </recommendedName>
</protein>
<evidence type="ECO:0008006" key="3">
    <source>
        <dbReference type="Google" id="ProtNLM"/>
    </source>
</evidence>
<dbReference type="RefSeq" id="WP_222874147.1">
    <property type="nucleotide sequence ID" value="NZ_CP039704.1"/>
</dbReference>
<dbReference type="AlphaFoldDB" id="A0A4D7C932"/>
<dbReference type="Proteomes" id="UP000298714">
    <property type="component" value="Chromosome"/>
</dbReference>
<evidence type="ECO:0000313" key="2">
    <source>
        <dbReference type="Proteomes" id="UP000298714"/>
    </source>
</evidence>
<accession>A0A4D7C932</accession>
<dbReference type="Gene3D" id="3.90.226.10">
    <property type="entry name" value="2-enoyl-CoA Hydratase, Chain A, domain 1"/>
    <property type="match status" value="1"/>
</dbReference>
<evidence type="ECO:0000313" key="1">
    <source>
        <dbReference type="EMBL" id="QCI79313.1"/>
    </source>
</evidence>
<gene>
    <name evidence="1" type="ORF">E6W36_06375</name>
</gene>
<reference evidence="2" key="1">
    <citation type="submission" date="2019-04" db="EMBL/GenBank/DDBJ databases">
        <title>Complete genome sequence of Sphingomonas sp. W1-2-3.</title>
        <authorList>
            <person name="Im W.T."/>
        </authorList>
    </citation>
    <scope>NUCLEOTIDE SEQUENCE [LARGE SCALE GENOMIC DNA]</scope>
    <source>
        <strain evidence="2">W1-2-3</strain>
    </source>
</reference>
<dbReference type="KEGG" id="hgn:E6W36_06375"/>
<sequence length="128" mass="13527">MWSFLKAVWQVLVGIKDVVLTVLVIGLLLLVLRAVFASDTGPVVEDGAVLALSIDGYVVDQASPTDPASLIGGAASIPVETRLGDLLAGIRQATEDKRVSAIALELDGFSVPARPTCSRSRGRSRRSR</sequence>
<proteinExistence type="predicted"/>